<dbReference type="EMBL" id="CP155447">
    <property type="protein sequence ID" value="XBH00748.1"/>
    <property type="molecule type" value="Genomic_DNA"/>
</dbReference>
<dbReference type="InterPro" id="IPR029061">
    <property type="entry name" value="THDP-binding"/>
</dbReference>
<dbReference type="InterPro" id="IPR001017">
    <property type="entry name" value="DH_E1"/>
</dbReference>
<dbReference type="PANTHER" id="PTHR11516:SF60">
    <property type="entry name" value="PYRUVATE DEHYDROGENASE E1 COMPONENT SUBUNIT ALPHA"/>
    <property type="match status" value="1"/>
</dbReference>
<dbReference type="GO" id="GO:0004739">
    <property type="term" value="F:pyruvate dehydrogenase (acetyl-transferring) activity"/>
    <property type="evidence" value="ECO:0007669"/>
    <property type="project" value="UniProtKB-UniRule"/>
</dbReference>
<evidence type="ECO:0000256" key="1">
    <source>
        <dbReference type="ARBA" id="ARBA00001964"/>
    </source>
</evidence>
<proteinExistence type="predicted"/>
<dbReference type="InterPro" id="IPR050642">
    <property type="entry name" value="PDH_E1_Alpha_Subunit"/>
</dbReference>
<evidence type="ECO:0000256" key="6">
    <source>
        <dbReference type="ARBA" id="ARBA00023052"/>
    </source>
</evidence>
<evidence type="ECO:0000256" key="2">
    <source>
        <dbReference type="ARBA" id="ARBA00011870"/>
    </source>
</evidence>
<dbReference type="FunFam" id="3.40.50.970:FF:000013">
    <property type="entry name" value="Pyruvate dehydrogenase E1 component subunit alpha"/>
    <property type="match status" value="1"/>
</dbReference>
<dbReference type="Pfam" id="PF00676">
    <property type="entry name" value="E1_dh"/>
    <property type="match status" value="1"/>
</dbReference>
<dbReference type="AlphaFoldDB" id="A0AAU7C6J4"/>
<comment type="cofactor">
    <cofactor evidence="1 8">
        <name>thiamine diphosphate</name>
        <dbReference type="ChEBI" id="CHEBI:58937"/>
    </cofactor>
</comment>
<name>A0AAU7C6J4_9BACT</name>
<keyword evidence="7 8" id="KW-0670">Pyruvate</keyword>
<sequence>MSQLQTETKPVVSRNQALGWLRQMMTIRRFEERAEMMYQRQKIGGFFHQYSGQEPVAVGSIGVLREDDYIITAYRDHGHALARGMTANAAMAELLGKATGCSRGKGGSMHFFDAEKGFMGGHAIVGSHVPLAAGFAFASQYRGGDQVTLCYFGDGAINQGAFHEALNMASLWKLPVIYIVENNGYAMGTSLERSSAVTDLTIRGGTAYGIPGISINGNDIELMAKTTLEAVDRARAGEGPTFIDAQTYRYKGHSISDPAKYRLKEELDEAHRNDPILVYQNVLKERGWIDDETIDRIAEEVKHEIDASIEFAEQSEEPTADALYQDVTVAPFIPQE</sequence>
<dbReference type="PANTHER" id="PTHR11516">
    <property type="entry name" value="PYRUVATE DEHYDROGENASE E1 COMPONENT, ALPHA SUBUNIT BACTERIAL AND ORGANELLAR"/>
    <property type="match status" value="1"/>
</dbReference>
<comment type="catalytic activity">
    <reaction evidence="8">
        <text>N(6)-[(R)-lipoyl]-L-lysyl-[protein] + pyruvate + H(+) = N(6)-[(R)-S(8)-acetyldihydrolipoyl]-L-lysyl-[protein] + CO2</text>
        <dbReference type="Rhea" id="RHEA:19189"/>
        <dbReference type="Rhea" id="RHEA-COMP:10474"/>
        <dbReference type="Rhea" id="RHEA-COMP:10478"/>
        <dbReference type="ChEBI" id="CHEBI:15361"/>
        <dbReference type="ChEBI" id="CHEBI:15378"/>
        <dbReference type="ChEBI" id="CHEBI:16526"/>
        <dbReference type="ChEBI" id="CHEBI:83099"/>
        <dbReference type="ChEBI" id="CHEBI:83111"/>
        <dbReference type="EC" id="1.2.4.1"/>
    </reaction>
</comment>
<dbReference type="NCBIfam" id="TIGR03182">
    <property type="entry name" value="PDH_E1_alph_y"/>
    <property type="match status" value="1"/>
</dbReference>
<dbReference type="EC" id="1.2.4.1" evidence="3 8"/>
<protein>
    <recommendedName>
        <fullName evidence="4 8">Pyruvate dehydrogenase E1 component subunit alpha</fullName>
        <ecNumber evidence="3 8">1.2.4.1</ecNumber>
    </recommendedName>
</protein>
<gene>
    <name evidence="8 10" type="primary">pdhA</name>
    <name evidence="10" type="ORF">V5E97_20555</name>
</gene>
<dbReference type="InterPro" id="IPR017597">
    <property type="entry name" value="Pyrv_DH_E1_asu_subgrp-y"/>
</dbReference>
<evidence type="ECO:0000313" key="10">
    <source>
        <dbReference type="EMBL" id="XBH00748.1"/>
    </source>
</evidence>
<evidence type="ECO:0000259" key="9">
    <source>
        <dbReference type="Pfam" id="PF00676"/>
    </source>
</evidence>
<accession>A0AAU7C6J4</accession>
<evidence type="ECO:0000256" key="4">
    <source>
        <dbReference type="ARBA" id="ARBA00014159"/>
    </source>
</evidence>
<evidence type="ECO:0000256" key="8">
    <source>
        <dbReference type="RuleBase" id="RU361139"/>
    </source>
</evidence>
<comment type="function">
    <text evidence="8">The pyruvate dehydrogenase complex catalyzes the overall conversion of pyruvate to acetyl-CoA and CO(2).</text>
</comment>
<dbReference type="SUPFAM" id="SSF52518">
    <property type="entry name" value="Thiamin diphosphate-binding fold (THDP-binding)"/>
    <property type="match status" value="1"/>
</dbReference>
<dbReference type="Gene3D" id="3.40.50.970">
    <property type="match status" value="1"/>
</dbReference>
<reference evidence="10" key="1">
    <citation type="submission" date="2024-05" db="EMBL/GenBank/DDBJ databases">
        <title>Planctomycetes of the genus Singulisphaera possess chitinolytic capabilities.</title>
        <authorList>
            <person name="Ivanova A."/>
        </authorList>
    </citation>
    <scope>NUCLEOTIDE SEQUENCE</scope>
    <source>
        <strain evidence="10">Ch08T</strain>
    </source>
</reference>
<dbReference type="RefSeq" id="WP_406693419.1">
    <property type="nucleotide sequence ID" value="NZ_CP155447.1"/>
</dbReference>
<keyword evidence="6 8" id="KW-0786">Thiamine pyrophosphate</keyword>
<evidence type="ECO:0000256" key="3">
    <source>
        <dbReference type="ARBA" id="ARBA00012281"/>
    </source>
</evidence>
<dbReference type="GO" id="GO:0006086">
    <property type="term" value="P:pyruvate decarboxylation to acetyl-CoA"/>
    <property type="evidence" value="ECO:0007669"/>
    <property type="project" value="InterPro"/>
</dbReference>
<evidence type="ECO:0000256" key="7">
    <source>
        <dbReference type="ARBA" id="ARBA00023317"/>
    </source>
</evidence>
<evidence type="ECO:0000256" key="5">
    <source>
        <dbReference type="ARBA" id="ARBA00023002"/>
    </source>
</evidence>
<keyword evidence="5 8" id="KW-0560">Oxidoreductase</keyword>
<feature type="domain" description="Dehydrogenase E1 component" evidence="9">
    <location>
        <begin position="22"/>
        <end position="319"/>
    </location>
</feature>
<organism evidence="10">
    <name type="scientific">Singulisphaera sp. Ch08</name>
    <dbReference type="NCBI Taxonomy" id="3120278"/>
    <lineage>
        <taxon>Bacteria</taxon>
        <taxon>Pseudomonadati</taxon>
        <taxon>Planctomycetota</taxon>
        <taxon>Planctomycetia</taxon>
        <taxon>Isosphaerales</taxon>
        <taxon>Isosphaeraceae</taxon>
        <taxon>Singulisphaera</taxon>
    </lineage>
</organism>
<dbReference type="CDD" id="cd02000">
    <property type="entry name" value="TPP_E1_PDC_ADC_BCADC"/>
    <property type="match status" value="1"/>
</dbReference>
<comment type="subunit">
    <text evidence="2 8">Heterodimer of an alpha and a beta chain.</text>
</comment>